<feature type="transmembrane region" description="Helical" evidence="19">
    <location>
        <begin position="121"/>
        <end position="140"/>
    </location>
</feature>
<dbReference type="CDD" id="cd16664">
    <property type="entry name" value="RING-Ubox_PUB"/>
    <property type="match status" value="1"/>
</dbReference>
<dbReference type="Gene3D" id="3.30.40.10">
    <property type="entry name" value="Zinc/RING finger domain, C3HC4 (zinc finger)"/>
    <property type="match status" value="1"/>
</dbReference>
<evidence type="ECO:0000256" key="14">
    <source>
        <dbReference type="ARBA" id="ARBA00022989"/>
    </source>
</evidence>
<protein>
    <recommendedName>
        <fullName evidence="6">RING-type E3 ubiquitin transferase</fullName>
        <ecNumber evidence="6">2.3.2.27</ecNumber>
    </recommendedName>
</protein>
<dbReference type="InterPro" id="IPR045210">
    <property type="entry name" value="RING-Ubox_PUB"/>
</dbReference>
<dbReference type="Proteomes" id="UP000682877">
    <property type="component" value="Chromosome 4"/>
</dbReference>
<comment type="subcellular location">
    <subcellularLocation>
        <location evidence="3">Endoplasmic reticulum membrane</location>
        <topology evidence="3">Multi-pass membrane protein</topology>
    </subcellularLocation>
    <subcellularLocation>
        <location evidence="2">Plastid</location>
        <location evidence="2">Chloroplast thylakoid membrane</location>
        <topology evidence="2">Multi-pass membrane protein</topology>
    </subcellularLocation>
</comment>
<dbReference type="AlphaFoldDB" id="A0A8S2AB21"/>
<evidence type="ECO:0000256" key="7">
    <source>
        <dbReference type="ARBA" id="ARBA00022448"/>
    </source>
</evidence>
<evidence type="ECO:0000256" key="3">
    <source>
        <dbReference type="ARBA" id="ARBA00004477"/>
    </source>
</evidence>
<dbReference type="EC" id="2.3.2.27" evidence="6"/>
<feature type="transmembrane region" description="Helical" evidence="19">
    <location>
        <begin position="175"/>
        <end position="196"/>
    </location>
</feature>
<dbReference type="PROSITE" id="PS00755">
    <property type="entry name" value="SECY_1"/>
    <property type="match status" value="1"/>
</dbReference>
<proteinExistence type="inferred from homology"/>
<evidence type="ECO:0000313" key="22">
    <source>
        <dbReference type="Proteomes" id="UP000682877"/>
    </source>
</evidence>
<name>A0A8S2AB21_ARAAE</name>
<dbReference type="Pfam" id="PF25368">
    <property type="entry name" value="PUB10_N"/>
    <property type="match status" value="1"/>
</dbReference>
<dbReference type="SUPFAM" id="SSF57850">
    <property type="entry name" value="RING/U-box"/>
    <property type="match status" value="1"/>
</dbReference>
<dbReference type="InterPro" id="IPR011989">
    <property type="entry name" value="ARM-like"/>
</dbReference>
<feature type="domain" description="U-box" evidence="20">
    <location>
        <begin position="767"/>
        <end position="842"/>
    </location>
</feature>
<evidence type="ECO:0000256" key="1">
    <source>
        <dbReference type="ARBA" id="ARBA00000900"/>
    </source>
</evidence>
<feature type="transmembrane region" description="Helical" evidence="19">
    <location>
        <begin position="417"/>
        <end position="435"/>
    </location>
</feature>
<dbReference type="Pfam" id="PF00344">
    <property type="entry name" value="SecY"/>
    <property type="match status" value="1"/>
</dbReference>
<organism evidence="21 22">
    <name type="scientific">Arabidopsis arenosa</name>
    <name type="common">Sand rock-cress</name>
    <name type="synonym">Cardaminopsis arenosa</name>
    <dbReference type="NCBI Taxonomy" id="38785"/>
    <lineage>
        <taxon>Eukaryota</taxon>
        <taxon>Viridiplantae</taxon>
        <taxon>Streptophyta</taxon>
        <taxon>Embryophyta</taxon>
        <taxon>Tracheophyta</taxon>
        <taxon>Spermatophyta</taxon>
        <taxon>Magnoliopsida</taxon>
        <taxon>eudicotyledons</taxon>
        <taxon>Gunneridae</taxon>
        <taxon>Pentapetalae</taxon>
        <taxon>rosids</taxon>
        <taxon>malvids</taxon>
        <taxon>Brassicales</taxon>
        <taxon>Brassicaceae</taxon>
        <taxon>Camelineae</taxon>
        <taxon>Arabidopsis</taxon>
    </lineage>
</organism>
<evidence type="ECO:0000313" key="21">
    <source>
        <dbReference type="EMBL" id="CAE6028670.1"/>
    </source>
</evidence>
<dbReference type="NCBIfam" id="NF006341">
    <property type="entry name" value="PRK08568.1-5"/>
    <property type="match status" value="1"/>
</dbReference>
<dbReference type="GO" id="GO:0009535">
    <property type="term" value="C:chloroplast thylakoid membrane"/>
    <property type="evidence" value="ECO:0007669"/>
    <property type="project" value="UniProtKB-SubCell"/>
</dbReference>
<dbReference type="InterPro" id="IPR016024">
    <property type="entry name" value="ARM-type_fold"/>
</dbReference>
<dbReference type="GO" id="GO:0015031">
    <property type="term" value="P:protein transport"/>
    <property type="evidence" value="ECO:0007669"/>
    <property type="project" value="UniProtKB-KW"/>
</dbReference>
<dbReference type="SMART" id="SM00504">
    <property type="entry name" value="Ubox"/>
    <property type="match status" value="1"/>
</dbReference>
<dbReference type="InterPro" id="IPR003613">
    <property type="entry name" value="Ubox_domain"/>
</dbReference>
<dbReference type="InterPro" id="IPR030659">
    <property type="entry name" value="SecY_CS"/>
</dbReference>
<evidence type="ECO:0000256" key="4">
    <source>
        <dbReference type="ARBA" id="ARBA00004906"/>
    </source>
</evidence>
<dbReference type="SUPFAM" id="SSF103491">
    <property type="entry name" value="Preprotein translocase SecY subunit"/>
    <property type="match status" value="1"/>
</dbReference>
<evidence type="ECO:0000256" key="11">
    <source>
        <dbReference type="ARBA" id="ARBA00022786"/>
    </source>
</evidence>
<evidence type="ECO:0000256" key="6">
    <source>
        <dbReference type="ARBA" id="ARBA00012483"/>
    </source>
</evidence>
<dbReference type="SMART" id="SM00185">
    <property type="entry name" value="ARM"/>
    <property type="match status" value="3"/>
</dbReference>
<gene>
    <name evidence="21" type="ORF">AARE701A_LOCUS10471</name>
</gene>
<evidence type="ECO:0000256" key="8">
    <source>
        <dbReference type="ARBA" id="ARBA00022679"/>
    </source>
</evidence>
<evidence type="ECO:0000256" key="12">
    <source>
        <dbReference type="ARBA" id="ARBA00022824"/>
    </source>
</evidence>
<evidence type="ECO:0000256" key="17">
    <source>
        <dbReference type="PROSITE-ProRule" id="PRU00259"/>
    </source>
</evidence>
<evidence type="ECO:0000256" key="5">
    <source>
        <dbReference type="ARBA" id="ARBA00005751"/>
    </source>
</evidence>
<dbReference type="SUPFAM" id="SSF48371">
    <property type="entry name" value="ARM repeat"/>
    <property type="match status" value="1"/>
</dbReference>
<dbReference type="EMBL" id="LR999454">
    <property type="protein sequence ID" value="CAE6028670.1"/>
    <property type="molecule type" value="Genomic_DNA"/>
</dbReference>
<feature type="repeat" description="ARM" evidence="17">
    <location>
        <begin position="906"/>
        <end position="948"/>
    </location>
</feature>
<comment type="similarity">
    <text evidence="5 18">Belongs to the SecY/SEC61-alpha family.</text>
</comment>
<dbReference type="GO" id="GO:0005789">
    <property type="term" value="C:endoplasmic reticulum membrane"/>
    <property type="evidence" value="ECO:0007669"/>
    <property type="project" value="UniProtKB-SubCell"/>
</dbReference>
<evidence type="ECO:0000256" key="2">
    <source>
        <dbReference type="ARBA" id="ARBA00004454"/>
    </source>
</evidence>
<dbReference type="InterPro" id="IPR013083">
    <property type="entry name" value="Znf_RING/FYVE/PHD"/>
</dbReference>
<dbReference type="InterPro" id="IPR002208">
    <property type="entry name" value="SecY/SEC61-alpha"/>
</dbReference>
<dbReference type="GO" id="GO:0061630">
    <property type="term" value="F:ubiquitin protein ligase activity"/>
    <property type="evidence" value="ECO:0007669"/>
    <property type="project" value="UniProtKB-EC"/>
</dbReference>
<keyword evidence="22" id="KW-1185">Reference proteome</keyword>
<evidence type="ECO:0000259" key="20">
    <source>
        <dbReference type="PROSITE" id="PS51698"/>
    </source>
</evidence>
<keyword evidence="16 19" id="KW-0472">Membrane</keyword>
<dbReference type="FunFam" id="1.10.3370.10:FF:000002">
    <property type="entry name" value="Transport Sec61 subunit alpha isoform 2"/>
    <property type="match status" value="1"/>
</dbReference>
<evidence type="ECO:0000256" key="9">
    <source>
        <dbReference type="ARBA" id="ARBA00022692"/>
    </source>
</evidence>
<feature type="transmembrane region" description="Helical" evidence="19">
    <location>
        <begin position="33"/>
        <end position="55"/>
    </location>
</feature>
<keyword evidence="14 19" id="KW-1133">Transmembrane helix</keyword>
<dbReference type="NCBIfam" id="TIGR00967">
    <property type="entry name" value="3a0501s007"/>
    <property type="match status" value="1"/>
</dbReference>
<keyword evidence="8" id="KW-0808">Transferase</keyword>
<feature type="transmembrane region" description="Helical" evidence="19">
    <location>
        <begin position="362"/>
        <end position="381"/>
    </location>
</feature>
<evidence type="ECO:0000256" key="15">
    <source>
        <dbReference type="ARBA" id="ARBA00023010"/>
    </source>
</evidence>
<keyword evidence="15" id="KW-0811">Translocation</keyword>
<comment type="catalytic activity">
    <reaction evidence="1">
        <text>S-ubiquitinyl-[E2 ubiquitin-conjugating enzyme]-L-cysteine + [acceptor protein]-L-lysine = [E2 ubiquitin-conjugating enzyme]-L-cysteine + N(6)-ubiquitinyl-[acceptor protein]-L-lysine.</text>
        <dbReference type="EC" id="2.3.2.27"/>
    </reaction>
</comment>
<evidence type="ECO:0000256" key="18">
    <source>
        <dbReference type="RuleBase" id="RU004349"/>
    </source>
</evidence>
<dbReference type="InterPro" id="IPR023201">
    <property type="entry name" value="SecY_dom_sf"/>
</dbReference>
<dbReference type="InterPro" id="IPR000225">
    <property type="entry name" value="Armadillo"/>
</dbReference>
<comment type="pathway">
    <text evidence="4">Protein modification; protein ubiquitination.</text>
</comment>
<dbReference type="Gene3D" id="1.25.10.10">
    <property type="entry name" value="Leucine-rich Repeat Variant"/>
    <property type="match status" value="2"/>
</dbReference>
<keyword evidence="11" id="KW-0833">Ubl conjugation pathway</keyword>
<keyword evidence="10" id="KW-0677">Repeat</keyword>
<feature type="transmembrane region" description="Helical" evidence="19">
    <location>
        <begin position="146"/>
        <end position="168"/>
    </location>
</feature>
<dbReference type="InterPro" id="IPR019561">
    <property type="entry name" value="Translocon_Sec61/SecY_plug_dom"/>
</dbReference>
<dbReference type="InterPro" id="IPR058678">
    <property type="entry name" value="ARM_PUB"/>
</dbReference>
<accession>A0A8S2AB21</accession>
<sequence>MGGGFRVLHLVRPFLAFLPEVQSADRKVPFREKVIYTVISLFIFLVCSQLPLYGIHSTTGADPFYWMRVILASNRGTVMELGITPIVTSGLVMQLLAGSKIIEVDNNVREDRALLNGAQKLLGILIAIGEAVAYVLSGMYGPVGQLGVGNAILIILQLFFAGIIVICLDELLQKGYGLGSGISLFIATNICESIIWKAFSPTTINTGRGAEFEGAVIALFHMLITKSNKVAALRQAFYRQNLPNVTNLLATVLIFLIVIYFQGFRVVLPVRSKNARGQQGSYPIKLFYTSNMPIILQSALVSNLYFISQLLYRKFSGNFFVNLLGQWKESEYSGQSIPVSGLAYLITAPASFSDMAAHPFHALFYIVFMLTACALFSKTWIEVSGSSARDVAKQLKEQQMVMPGHRESNLQKELNRYIPTAAAFGGVCIGALTVLADFMGAIGSGTGILLAVTIIYQYFETFEKEKATTLVSEPSIVNMATEAIFASLRRRSSPSLDAFLTTTVNLSGVPLIQTLASISAEIISCFRGVRFCFQRRNSRSLIRKIEVLLVLFEYISDDSGLDSTAVLCFKELFLFLHRSKFLLHYCAQSSKLWLLLQNQSLSDFFHVLNRDIVTLLDVLPINSLNLSDDIREQIELLHQQSSKSTTLFVDHNDELLRHKFYSFLHGFEKGQIPNSGELRSFFVEKLEISDPKSCRDEIEFLEEQIVNHDCDDLEPTSSLINGFVAITRYCMFLLLGFEDDGMEWIIENSKKQRKCLIAEEIVDTFMTLPKDFVCSISLSLMKDPVIVSTGQTYDRSSIVRWFEEGHSTCPKTGQKHVDSSCIVPNLALRNLITRWCAAMEFEDSPNESPALVLQTRASMEATKATVSILIQNLAGGSELAQIVAAREIRLLAKTVRKRGVLIGEAGAIPHLHRLLKSKNAVVQEHSVTAMHNLSVCEENRSLIMEENDCLESIVCVVASGLTLEAQGNAAATLYSLSTVHEYKKRIANVDGCITSLASLSRNGKPRGKKDALNALYGIWSHPDNCSQMINSGGVSAVIGALADEDEAVTERAAVVLGVVANHSLGAETIGREESAVAGLIELMRCGTPRGKENAVATLLHLCINGGTVVVEKVVRAPALSDLTQKLLLTGTNRAKRKASSFLALVRKGCENTAMMRSGNREGSFRTHVSLPISIPVSVL</sequence>
<dbReference type="PANTHER" id="PTHR10906">
    <property type="entry name" value="SECY/SEC61-ALPHA FAMILY MEMBER"/>
    <property type="match status" value="1"/>
</dbReference>
<evidence type="ECO:0000256" key="19">
    <source>
        <dbReference type="SAM" id="Phobius"/>
    </source>
</evidence>
<evidence type="ECO:0000256" key="13">
    <source>
        <dbReference type="ARBA" id="ARBA00022927"/>
    </source>
</evidence>
<dbReference type="PROSITE" id="PS50176">
    <property type="entry name" value="ARM_REPEAT"/>
    <property type="match status" value="1"/>
</dbReference>
<dbReference type="Pfam" id="PF04564">
    <property type="entry name" value="U-box"/>
    <property type="match status" value="1"/>
</dbReference>
<keyword evidence="9 19" id="KW-0812">Transmembrane</keyword>
<keyword evidence="13" id="KW-0653">Protein transport</keyword>
<feature type="transmembrane region" description="Helical" evidence="19">
    <location>
        <begin position="294"/>
        <end position="312"/>
    </location>
</feature>
<dbReference type="GO" id="GO:0016567">
    <property type="term" value="P:protein ubiquitination"/>
    <property type="evidence" value="ECO:0007669"/>
    <property type="project" value="InterPro"/>
</dbReference>
<dbReference type="Gene3D" id="1.10.3370.10">
    <property type="entry name" value="SecY subunit domain"/>
    <property type="match status" value="1"/>
</dbReference>
<dbReference type="Pfam" id="PF25598">
    <property type="entry name" value="ARM_PUB"/>
    <property type="match status" value="1"/>
</dbReference>
<dbReference type="PROSITE" id="PS51698">
    <property type="entry name" value="U_BOX"/>
    <property type="match status" value="1"/>
</dbReference>
<dbReference type="FunFam" id="3.30.40.10:FF:000442">
    <property type="entry name" value="RING-type E3 ubiquitin transferase"/>
    <property type="match status" value="1"/>
</dbReference>
<reference evidence="21" key="1">
    <citation type="submission" date="2021-01" db="EMBL/GenBank/DDBJ databases">
        <authorList>
            <person name="Bezrukov I."/>
        </authorList>
    </citation>
    <scope>NUCLEOTIDE SEQUENCE</scope>
</reference>
<evidence type="ECO:0000256" key="16">
    <source>
        <dbReference type="ARBA" id="ARBA00023136"/>
    </source>
</evidence>
<feature type="transmembrane region" description="Helical" evidence="19">
    <location>
        <begin position="248"/>
        <end position="268"/>
    </location>
</feature>
<dbReference type="Pfam" id="PF10559">
    <property type="entry name" value="Plug_translocon"/>
    <property type="match status" value="1"/>
</dbReference>
<dbReference type="InterPro" id="IPR057623">
    <property type="entry name" value="PUB12-19-like_N"/>
</dbReference>
<keyword evidence="12" id="KW-0256">Endoplasmic reticulum</keyword>
<evidence type="ECO:0000256" key="10">
    <source>
        <dbReference type="ARBA" id="ARBA00022737"/>
    </source>
</evidence>
<keyword evidence="7" id="KW-0813">Transport</keyword>